<feature type="compositionally biased region" description="Basic and acidic residues" evidence="8">
    <location>
        <begin position="138"/>
        <end position="147"/>
    </location>
</feature>
<dbReference type="Pfam" id="PF07798">
    <property type="entry name" value="CCDC90-like"/>
    <property type="match status" value="1"/>
</dbReference>
<dbReference type="GO" id="GO:0016020">
    <property type="term" value="C:membrane"/>
    <property type="evidence" value="ECO:0007669"/>
    <property type="project" value="UniProtKB-SubCell"/>
</dbReference>
<dbReference type="OrthoDB" id="5424147at2759"/>
<protein>
    <recommendedName>
        <fullName evidence="12">DUF1640 domain-containing protein</fullName>
    </recommendedName>
</protein>
<evidence type="ECO:0000313" key="11">
    <source>
        <dbReference type="Proteomes" id="UP000327013"/>
    </source>
</evidence>
<feature type="transmembrane region" description="Helical" evidence="9">
    <location>
        <begin position="364"/>
        <end position="382"/>
    </location>
</feature>
<keyword evidence="11" id="KW-1185">Reference proteome</keyword>
<evidence type="ECO:0000256" key="8">
    <source>
        <dbReference type="SAM" id="MobiDB-lite"/>
    </source>
</evidence>
<keyword evidence="3 9" id="KW-0812">Transmembrane</keyword>
<evidence type="ECO:0000256" key="3">
    <source>
        <dbReference type="ARBA" id="ARBA00022692"/>
    </source>
</evidence>
<evidence type="ECO:0000256" key="9">
    <source>
        <dbReference type="SAM" id="Phobius"/>
    </source>
</evidence>
<evidence type="ECO:0000256" key="4">
    <source>
        <dbReference type="ARBA" id="ARBA00022989"/>
    </source>
</evidence>
<proteinExistence type="predicted"/>
<name>A0A5N6KWG2_9ROSI</name>
<feature type="compositionally biased region" description="Basic and acidic residues" evidence="8">
    <location>
        <begin position="394"/>
        <end position="431"/>
    </location>
</feature>
<feature type="region of interest" description="Disordered" evidence="8">
    <location>
        <begin position="128"/>
        <end position="168"/>
    </location>
</feature>
<reference evidence="10 11" key="1">
    <citation type="submission" date="2019-06" db="EMBL/GenBank/DDBJ databases">
        <title>A chromosomal-level reference genome of Carpinus fangiana (Coryloideae, Betulaceae).</title>
        <authorList>
            <person name="Yang X."/>
            <person name="Wang Z."/>
            <person name="Zhang L."/>
            <person name="Hao G."/>
            <person name="Liu J."/>
            <person name="Yang Y."/>
        </authorList>
    </citation>
    <scope>NUCLEOTIDE SEQUENCE [LARGE SCALE GENOMIC DNA]</scope>
    <source>
        <strain evidence="10">Cfa_2016G</strain>
        <tissue evidence="10">Leaf</tissue>
    </source>
</reference>
<feature type="region of interest" description="Disordered" evidence="8">
    <location>
        <begin position="31"/>
        <end position="90"/>
    </location>
</feature>
<keyword evidence="6" id="KW-0496">Mitochondrion</keyword>
<evidence type="ECO:0000256" key="6">
    <source>
        <dbReference type="ARBA" id="ARBA00023128"/>
    </source>
</evidence>
<dbReference type="AlphaFoldDB" id="A0A5N6KWG2"/>
<dbReference type="PANTHER" id="PTHR14360:SF12">
    <property type="entry name" value="MOZ PROTEIN REPRESENTS A CHROMATIN-ASSOCIATED ACETYLTRANSFERASE"/>
    <property type="match status" value="1"/>
</dbReference>
<organism evidence="10 11">
    <name type="scientific">Carpinus fangiana</name>
    <dbReference type="NCBI Taxonomy" id="176857"/>
    <lineage>
        <taxon>Eukaryota</taxon>
        <taxon>Viridiplantae</taxon>
        <taxon>Streptophyta</taxon>
        <taxon>Embryophyta</taxon>
        <taxon>Tracheophyta</taxon>
        <taxon>Spermatophyta</taxon>
        <taxon>Magnoliopsida</taxon>
        <taxon>eudicotyledons</taxon>
        <taxon>Gunneridae</taxon>
        <taxon>Pentapetalae</taxon>
        <taxon>rosids</taxon>
        <taxon>fabids</taxon>
        <taxon>Fagales</taxon>
        <taxon>Betulaceae</taxon>
        <taxon>Carpinus</taxon>
    </lineage>
</organism>
<evidence type="ECO:0000313" key="10">
    <source>
        <dbReference type="EMBL" id="KAB8349643.1"/>
    </source>
</evidence>
<evidence type="ECO:0008006" key="12">
    <source>
        <dbReference type="Google" id="ProtNLM"/>
    </source>
</evidence>
<keyword evidence="7 9" id="KW-0472">Membrane</keyword>
<dbReference type="InterPro" id="IPR024461">
    <property type="entry name" value="CCDC90-like"/>
</dbReference>
<feature type="region of interest" description="Disordered" evidence="8">
    <location>
        <begin position="392"/>
        <end position="441"/>
    </location>
</feature>
<dbReference type="GO" id="GO:0005739">
    <property type="term" value="C:mitochondrion"/>
    <property type="evidence" value="ECO:0007669"/>
    <property type="project" value="UniProtKB-SubCell"/>
</dbReference>
<evidence type="ECO:0000256" key="1">
    <source>
        <dbReference type="ARBA" id="ARBA00004173"/>
    </source>
</evidence>
<evidence type="ECO:0000256" key="2">
    <source>
        <dbReference type="ARBA" id="ARBA00004370"/>
    </source>
</evidence>
<comment type="caution">
    <text evidence="10">The sequence shown here is derived from an EMBL/GenBank/DDBJ whole genome shotgun (WGS) entry which is preliminary data.</text>
</comment>
<gene>
    <name evidence="10" type="ORF">FH972_023662</name>
</gene>
<sequence>MAGPRLPFLWPVLFRQPTRQMSVSLAEAAALRTAHRPPPRAQFSRSVRYREQASTSTRYGTANEPPPQSSKPKRRGTPAQPEKVDVAAQDVAAEKAALPQPDAKDGSKAPIGDKFSPAVEEVALLQPPLNSNAPDASAQKKEQEQPKDTSSSASVNAPASPPDPATADTASAALTSILRMEPPMSSDANAADKPPHLQAPPYVHHFDTYTLVKHLQADGGWSEAQSIEVMKAMRGLLTSNMDLARDGLVSKGDAEMESYLFRAACSELRTEIKQRRTTAHNQMGSQRTQLQHEVDILSQRIGQDSGTLKDELKGMFDDRKMAVRMERRMMENRIQELNYKITIALNSDMRSEVEGLRWVITRRVVLGLLAVIFMTLAALRFSKSAEAQSKAQRKQLEQFKSTAEDGRDGGTQTDSREMDLTSPELMKRIDAGDSPALVSLG</sequence>
<keyword evidence="4 9" id="KW-1133">Transmembrane helix</keyword>
<keyword evidence="5" id="KW-0175">Coiled coil</keyword>
<dbReference type="Gene3D" id="1.20.5.340">
    <property type="match status" value="1"/>
</dbReference>
<comment type="subcellular location">
    <subcellularLocation>
        <location evidence="2">Membrane</location>
    </subcellularLocation>
    <subcellularLocation>
        <location evidence="1">Mitochondrion</location>
    </subcellularLocation>
</comment>
<evidence type="ECO:0000256" key="7">
    <source>
        <dbReference type="ARBA" id="ARBA00023136"/>
    </source>
</evidence>
<evidence type="ECO:0000256" key="5">
    <source>
        <dbReference type="ARBA" id="ARBA00023054"/>
    </source>
</evidence>
<dbReference type="EMBL" id="VIBQ01000014">
    <property type="protein sequence ID" value="KAB8349643.1"/>
    <property type="molecule type" value="Genomic_DNA"/>
</dbReference>
<accession>A0A5N6KWG2</accession>
<dbReference type="Proteomes" id="UP000327013">
    <property type="component" value="Unassembled WGS sequence"/>
</dbReference>
<dbReference type="PANTHER" id="PTHR14360">
    <property type="entry name" value="PROTEIN FMP32, MITOCHONDRIAL"/>
    <property type="match status" value="1"/>
</dbReference>